<name>E2BW89_HARSA</name>
<dbReference type="EMBL" id="GL451103">
    <property type="protein sequence ID" value="EFN79993.1"/>
    <property type="molecule type" value="Genomic_DNA"/>
</dbReference>
<dbReference type="InParanoid" id="E2BW89"/>
<evidence type="ECO:0000313" key="2">
    <source>
        <dbReference type="Proteomes" id="UP000008237"/>
    </source>
</evidence>
<organism evidence="2">
    <name type="scientific">Harpegnathos saltator</name>
    <name type="common">Jerdon's jumping ant</name>
    <dbReference type="NCBI Taxonomy" id="610380"/>
    <lineage>
        <taxon>Eukaryota</taxon>
        <taxon>Metazoa</taxon>
        <taxon>Ecdysozoa</taxon>
        <taxon>Arthropoda</taxon>
        <taxon>Hexapoda</taxon>
        <taxon>Insecta</taxon>
        <taxon>Pterygota</taxon>
        <taxon>Neoptera</taxon>
        <taxon>Endopterygota</taxon>
        <taxon>Hymenoptera</taxon>
        <taxon>Apocrita</taxon>
        <taxon>Aculeata</taxon>
        <taxon>Formicoidea</taxon>
        <taxon>Formicidae</taxon>
        <taxon>Ponerinae</taxon>
        <taxon>Ponerini</taxon>
        <taxon>Harpegnathos</taxon>
    </lineage>
</organism>
<evidence type="ECO:0000313" key="1">
    <source>
        <dbReference type="EMBL" id="EFN79993.1"/>
    </source>
</evidence>
<proteinExistence type="predicted"/>
<sequence>MNTLQLSQNVSYFEKFEEKINLENQQTANDELREVQCDIKQRETSSNINTQLIQNMESTRLVLEIIT</sequence>
<dbReference type="Proteomes" id="UP000008237">
    <property type="component" value="Unassembled WGS sequence"/>
</dbReference>
<dbReference type="AlphaFoldDB" id="E2BW89"/>
<accession>E2BW89</accession>
<protein>
    <submittedName>
        <fullName evidence="1">Uncharacterized protein</fullName>
    </submittedName>
</protein>
<reference evidence="1 2" key="1">
    <citation type="journal article" date="2010" name="Science">
        <title>Genomic comparison of the ants Camponotus floridanus and Harpegnathos saltator.</title>
        <authorList>
            <person name="Bonasio R."/>
            <person name="Zhang G."/>
            <person name="Ye C."/>
            <person name="Mutti N.S."/>
            <person name="Fang X."/>
            <person name="Qin N."/>
            <person name="Donahue G."/>
            <person name="Yang P."/>
            <person name="Li Q."/>
            <person name="Li C."/>
            <person name="Zhang P."/>
            <person name="Huang Z."/>
            <person name="Berger S.L."/>
            <person name="Reinberg D."/>
            <person name="Wang J."/>
            <person name="Liebig J."/>
        </authorList>
    </citation>
    <scope>NUCLEOTIDE SEQUENCE [LARGE SCALE GENOMIC DNA]</scope>
    <source>
        <strain evidence="1 2">R22 G/1</strain>
    </source>
</reference>
<gene>
    <name evidence="1" type="ORF">EAI_10691</name>
</gene>
<keyword evidence="2" id="KW-1185">Reference proteome</keyword>